<dbReference type="OrthoDB" id="272203at2"/>
<comment type="caution">
    <text evidence="2">The sequence shown here is derived from an EMBL/GenBank/DDBJ whole genome shotgun (WGS) entry which is preliminary data.</text>
</comment>
<evidence type="ECO:0000313" key="3">
    <source>
        <dbReference type="Proteomes" id="UP000315010"/>
    </source>
</evidence>
<dbReference type="EMBL" id="SJPJ01000001">
    <property type="protein sequence ID" value="TWT79226.1"/>
    <property type="molecule type" value="Genomic_DNA"/>
</dbReference>
<organism evidence="2 3">
    <name type="scientific">Novipirellula herctigrandis</name>
    <dbReference type="NCBI Taxonomy" id="2527986"/>
    <lineage>
        <taxon>Bacteria</taxon>
        <taxon>Pseudomonadati</taxon>
        <taxon>Planctomycetota</taxon>
        <taxon>Planctomycetia</taxon>
        <taxon>Pirellulales</taxon>
        <taxon>Pirellulaceae</taxon>
        <taxon>Novipirellula</taxon>
    </lineage>
</organism>
<keyword evidence="3" id="KW-1185">Reference proteome</keyword>
<dbReference type="Proteomes" id="UP000315010">
    <property type="component" value="Unassembled WGS sequence"/>
</dbReference>
<proteinExistence type="predicted"/>
<protein>
    <recommendedName>
        <fullName evidence="4">General secretion pathway protein M</fullName>
    </recommendedName>
</protein>
<sequence>MNKPNNRAIRAIVASVSLLVIIAIGTRLVDEYLHLRQDAITLSEMGDQFTQAQQQAERLQQIESKIQAEFESATRSSIDPETIQDVRSQFITIIRNAGGRLRTLEISEGRSRPWAFELDDPRNETMPQFGEESAYDLHAHEIELRVEGSLETVTQVLRGIADQHWYMITKNLVMMPTDGDLPIIAVEARLIVYGLVLRPEEAEEEFALERPNRKADLLIAFHTVSLRD</sequence>
<gene>
    <name evidence="2" type="ORF">CA13_06240</name>
</gene>
<evidence type="ECO:0008006" key="4">
    <source>
        <dbReference type="Google" id="ProtNLM"/>
    </source>
</evidence>
<dbReference type="RefSeq" id="WP_146394496.1">
    <property type="nucleotide sequence ID" value="NZ_SJPJ01000001.1"/>
</dbReference>
<name>A0A5C5YWQ8_9BACT</name>
<keyword evidence="1" id="KW-0175">Coiled coil</keyword>
<feature type="coiled-coil region" evidence="1">
    <location>
        <begin position="42"/>
        <end position="69"/>
    </location>
</feature>
<accession>A0A5C5YWQ8</accession>
<reference evidence="2 3" key="1">
    <citation type="submission" date="2019-02" db="EMBL/GenBank/DDBJ databases">
        <title>Deep-cultivation of Planctomycetes and their phenomic and genomic characterization uncovers novel biology.</title>
        <authorList>
            <person name="Wiegand S."/>
            <person name="Jogler M."/>
            <person name="Boedeker C."/>
            <person name="Pinto D."/>
            <person name="Vollmers J."/>
            <person name="Rivas-Marin E."/>
            <person name="Kohn T."/>
            <person name="Peeters S.H."/>
            <person name="Heuer A."/>
            <person name="Rast P."/>
            <person name="Oberbeckmann S."/>
            <person name="Bunk B."/>
            <person name="Jeske O."/>
            <person name="Meyerdierks A."/>
            <person name="Storesund J.E."/>
            <person name="Kallscheuer N."/>
            <person name="Luecker S."/>
            <person name="Lage O.M."/>
            <person name="Pohl T."/>
            <person name="Merkel B.J."/>
            <person name="Hornburger P."/>
            <person name="Mueller R.-W."/>
            <person name="Bruemmer F."/>
            <person name="Labrenz M."/>
            <person name="Spormann A.M."/>
            <person name="Op Den Camp H."/>
            <person name="Overmann J."/>
            <person name="Amann R."/>
            <person name="Jetten M.S.M."/>
            <person name="Mascher T."/>
            <person name="Medema M.H."/>
            <person name="Devos D.P."/>
            <person name="Kaster A.-K."/>
            <person name="Ovreas L."/>
            <person name="Rohde M."/>
            <person name="Galperin M.Y."/>
            <person name="Jogler C."/>
        </authorList>
    </citation>
    <scope>NUCLEOTIDE SEQUENCE [LARGE SCALE GENOMIC DNA]</scope>
    <source>
        <strain evidence="2 3">CA13</strain>
    </source>
</reference>
<evidence type="ECO:0000313" key="2">
    <source>
        <dbReference type="EMBL" id="TWT79226.1"/>
    </source>
</evidence>
<dbReference type="AlphaFoldDB" id="A0A5C5YWQ8"/>
<evidence type="ECO:0000256" key="1">
    <source>
        <dbReference type="SAM" id="Coils"/>
    </source>
</evidence>